<comment type="caution">
    <text evidence="1">The sequence shown here is derived from an EMBL/GenBank/DDBJ whole genome shotgun (WGS) entry which is preliminary data.</text>
</comment>
<dbReference type="EMBL" id="LCRB01000001">
    <property type="protein sequence ID" value="KKW27185.1"/>
    <property type="molecule type" value="Genomic_DNA"/>
</dbReference>
<gene>
    <name evidence="1" type="ORF">VF00_C0001G0120</name>
</gene>
<evidence type="ECO:0000313" key="2">
    <source>
        <dbReference type="Proteomes" id="UP000034913"/>
    </source>
</evidence>
<proteinExistence type="predicted"/>
<evidence type="ECO:0000313" key="1">
    <source>
        <dbReference type="EMBL" id="KKW27185.1"/>
    </source>
</evidence>
<protein>
    <submittedName>
        <fullName evidence="1">Uncharacterized protein</fullName>
    </submittedName>
</protein>
<sequence>MERVDLMEFRFAIPGLPCSGLLGVDLPQAVHEWVYDLSEYCNYWVRMLGSGGRLFLACESCGRRTLVCASDRREAERVWKDALALDRGYPPRIRAGWQEIEVERTLTGLRIPFLKPKPNVVSQLEIFAEAVGAT</sequence>
<reference evidence="1 2" key="1">
    <citation type="journal article" date="2015" name="Nature">
        <title>rRNA introns, odd ribosomes, and small enigmatic genomes across a large radiation of phyla.</title>
        <authorList>
            <person name="Brown C.T."/>
            <person name="Hug L.A."/>
            <person name="Thomas B.C."/>
            <person name="Sharon I."/>
            <person name="Castelle C.J."/>
            <person name="Singh A."/>
            <person name="Wilkins M.J."/>
            <person name="Williams K.H."/>
            <person name="Banfield J.F."/>
        </authorList>
    </citation>
    <scope>NUCLEOTIDE SEQUENCE [LARGE SCALE GENOMIC DNA]</scope>
</reference>
<name>A0A0G1X8Q9_UNCK3</name>
<accession>A0A0G1X8Q9</accession>
<organism evidence="1 2">
    <name type="scientific">candidate division Kazan bacterium GW2011_GWB1_52_7</name>
    <dbReference type="NCBI Taxonomy" id="1620414"/>
    <lineage>
        <taxon>Bacteria</taxon>
        <taxon>Bacteria division Kazan-3B-28</taxon>
    </lineage>
</organism>
<dbReference type="AlphaFoldDB" id="A0A0G1X8Q9"/>
<dbReference type="Proteomes" id="UP000034913">
    <property type="component" value="Unassembled WGS sequence"/>
</dbReference>